<accession>A0A239YHS0</accession>
<dbReference type="EC" id="1.13.11.2" evidence="2"/>
<keyword evidence="3" id="KW-1185">Reference proteome</keyword>
<dbReference type="RefSeq" id="WP_095085956.1">
    <property type="nucleotide sequence ID" value="NZ_BMDM01000003.1"/>
</dbReference>
<dbReference type="GO" id="GO:0018577">
    <property type="term" value="F:catechol 2,3-dioxygenase activity"/>
    <property type="evidence" value="ECO:0007669"/>
    <property type="project" value="UniProtKB-EC"/>
</dbReference>
<dbReference type="Pfam" id="PF00903">
    <property type="entry name" value="Glyoxalase"/>
    <property type="match status" value="1"/>
</dbReference>
<dbReference type="KEGG" id="sste:SAMEA4384403_0374"/>
<dbReference type="PANTHER" id="PTHR43279:SF1">
    <property type="entry name" value="CATECHOL-2,3-DIOXYGENASE"/>
    <property type="match status" value="1"/>
</dbReference>
<gene>
    <name evidence="2" type="primary">catE</name>
    <name evidence="2" type="ORF">SAMEA4384403_00374</name>
</gene>
<sequence>MFHNKDATLVTGIILNVRDLEKMKVFYESVLGLDIIEQDHEHIQFRIGKSEHTITLKSLLDGRTPSMREAGLFHVALLLPTRSDLANFLVHVSRLNVQIGAGDHIVSEALYLNDPEGNGIEVYCDRDSQSWNWKNGQVKMDTVELNIENLIQASSNNGWNRMPNGAVLGHLHLKTHDIEEAKPFYLNILNLDVVVGNFPKALFMSSKDYHHHIAINTWQSHKKLENSEASYGISRISMQVPNLKKQTLISPEGLPFDINKQ</sequence>
<dbReference type="PROSITE" id="PS51819">
    <property type="entry name" value="VOC"/>
    <property type="match status" value="1"/>
</dbReference>
<dbReference type="PANTHER" id="PTHR43279">
    <property type="entry name" value="CATECHOL-2,3-DIOXYGENASE"/>
    <property type="match status" value="1"/>
</dbReference>
<protein>
    <submittedName>
        <fullName evidence="2">Glyoxalase</fullName>
        <ecNumber evidence="2">1.13.11.2</ecNumber>
    </submittedName>
</protein>
<dbReference type="OrthoDB" id="9792626at2"/>
<feature type="domain" description="VOC" evidence="1">
    <location>
        <begin position="9"/>
        <end position="125"/>
    </location>
</feature>
<proteinExistence type="predicted"/>
<keyword evidence="2" id="KW-0560">Oxidoreductase</keyword>
<dbReference type="InterPro" id="IPR004360">
    <property type="entry name" value="Glyas_Fos-R_dOase_dom"/>
</dbReference>
<evidence type="ECO:0000259" key="1">
    <source>
        <dbReference type="PROSITE" id="PS51819"/>
    </source>
</evidence>
<dbReference type="Proteomes" id="UP000242084">
    <property type="component" value="Chromosome 1"/>
</dbReference>
<dbReference type="Gene3D" id="3.10.180.10">
    <property type="entry name" value="2,3-Dihydroxybiphenyl 1,2-Dioxygenase, domain 1"/>
    <property type="match status" value="2"/>
</dbReference>
<evidence type="ECO:0000313" key="3">
    <source>
        <dbReference type="Proteomes" id="UP000242084"/>
    </source>
</evidence>
<dbReference type="SUPFAM" id="SSF54593">
    <property type="entry name" value="Glyoxalase/Bleomycin resistance protein/Dihydroxybiphenyl dioxygenase"/>
    <property type="match status" value="2"/>
</dbReference>
<name>A0A239YHS0_9STAP</name>
<evidence type="ECO:0000313" key="2">
    <source>
        <dbReference type="EMBL" id="SNV57734.1"/>
    </source>
</evidence>
<dbReference type="AlphaFoldDB" id="A0A239YHS0"/>
<reference evidence="2 3" key="1">
    <citation type="submission" date="2017-06" db="EMBL/GenBank/DDBJ databases">
        <authorList>
            <consortium name="Pathogen Informatics"/>
        </authorList>
    </citation>
    <scope>NUCLEOTIDE SEQUENCE [LARGE SCALE GENOMIC DNA]</scope>
    <source>
        <strain evidence="2 3">NCTC13839</strain>
    </source>
</reference>
<organism evidence="2 3">
    <name type="scientific">Mammaliicoccus stepanovicii</name>
    <dbReference type="NCBI Taxonomy" id="643214"/>
    <lineage>
        <taxon>Bacteria</taxon>
        <taxon>Bacillati</taxon>
        <taxon>Bacillota</taxon>
        <taxon>Bacilli</taxon>
        <taxon>Bacillales</taxon>
        <taxon>Staphylococcaceae</taxon>
        <taxon>Mammaliicoccus</taxon>
    </lineage>
</organism>
<dbReference type="EMBL" id="LT906462">
    <property type="protein sequence ID" value="SNV57734.1"/>
    <property type="molecule type" value="Genomic_DNA"/>
</dbReference>
<dbReference type="InterPro" id="IPR037523">
    <property type="entry name" value="VOC_core"/>
</dbReference>
<dbReference type="InterPro" id="IPR029068">
    <property type="entry name" value="Glyas_Bleomycin-R_OHBP_Dase"/>
</dbReference>